<sequence length="538" mass="58882">MSLQLSAYLSTIKPSVNFRQNLAWNYGAFLEEIPQRLGKNKALDAAVTALVSAHSNVCCKRKATPQTLVKYSLALEALKSNLDCVHEASSSETLCAIMVLLICQNFLGVPPGQWTGHCEGAAHILRARGFRKPLDHFESRLLMSARGSVLVEGIFNPAIHFADDEWRRIVELDVSYESEAVEGKVLRHLASIPSLTRQAKKLPMERQIVIVEAQSHLAAIGNLMKKTRDQLRSVEAEGECPLGLIASMIHAAAMRAYGFCLAGALIMHHMIRCLDVTNATSALESAVLVDESLQLAKKANTYTPFASAHMHFVLAAAYINAATDDQRQAIQIAISAYQIDCSGDSWTSLHSPGLQWLDDLRYGFDTASITGINLASQRIFFGLYVPDQTTIGNQSANQPATVRTYFTPPPSSPRTLLPTCPFCQGFSKHAKATATAAHREGSRNRQPMVDRAWSRDLAAGGAGGQTMSAYDPKAMKIQCPSSNSQNFSYGAAYGVRNPVARPPGVAPAHDGYTPGQNNRLLFNQFQRDMLNIKWRGHQ</sequence>
<gene>
    <name evidence="1" type="ORF">D0866_01141</name>
</gene>
<organism evidence="1 2">
    <name type="scientific">Hortaea werneckii</name>
    <name type="common">Black yeast</name>
    <name type="synonym">Cladosporium werneckii</name>
    <dbReference type="NCBI Taxonomy" id="91943"/>
    <lineage>
        <taxon>Eukaryota</taxon>
        <taxon>Fungi</taxon>
        <taxon>Dikarya</taxon>
        <taxon>Ascomycota</taxon>
        <taxon>Pezizomycotina</taxon>
        <taxon>Dothideomycetes</taxon>
        <taxon>Dothideomycetidae</taxon>
        <taxon>Mycosphaerellales</taxon>
        <taxon>Teratosphaeriaceae</taxon>
        <taxon>Hortaea</taxon>
    </lineage>
</organism>
<proteinExistence type="predicted"/>
<dbReference type="PANTHER" id="PTHR38111">
    <property type="entry name" value="ZN(2)-C6 FUNGAL-TYPE DOMAIN-CONTAINING PROTEIN-RELATED"/>
    <property type="match status" value="1"/>
</dbReference>
<name>A0A3M7BLG0_HORWE</name>
<dbReference type="PANTHER" id="PTHR38111:SF11">
    <property type="entry name" value="TRANSCRIPTION FACTOR DOMAIN-CONTAINING PROTEIN-RELATED"/>
    <property type="match status" value="1"/>
</dbReference>
<dbReference type="EMBL" id="QWIM01000060">
    <property type="protein sequence ID" value="RMY40623.1"/>
    <property type="molecule type" value="Genomic_DNA"/>
</dbReference>
<accession>A0A3M7BLG0</accession>
<dbReference type="Proteomes" id="UP000276864">
    <property type="component" value="Unassembled WGS sequence"/>
</dbReference>
<comment type="caution">
    <text evidence="1">The sequence shown here is derived from an EMBL/GenBank/DDBJ whole genome shotgun (WGS) entry which is preliminary data.</text>
</comment>
<dbReference type="AlphaFoldDB" id="A0A3M7BLG0"/>
<evidence type="ECO:0008006" key="3">
    <source>
        <dbReference type="Google" id="ProtNLM"/>
    </source>
</evidence>
<dbReference type="VEuPathDB" id="FungiDB:BTJ68_12177"/>
<dbReference type="Pfam" id="PF11951">
    <property type="entry name" value="Fungal_trans_2"/>
    <property type="match status" value="1"/>
</dbReference>
<evidence type="ECO:0000313" key="2">
    <source>
        <dbReference type="Proteomes" id="UP000276864"/>
    </source>
</evidence>
<reference evidence="1 2" key="1">
    <citation type="journal article" date="2018" name="BMC Genomics">
        <title>Genomic evidence for intraspecific hybridization in a clonal and extremely halotolerant yeast.</title>
        <authorList>
            <person name="Gostincar C."/>
            <person name="Stajich J.E."/>
            <person name="Zupancic J."/>
            <person name="Zalar P."/>
            <person name="Gunde-Cimerman N."/>
        </authorList>
    </citation>
    <scope>NUCLEOTIDE SEQUENCE [LARGE SCALE GENOMIC DNA]</scope>
    <source>
        <strain evidence="1 2">EXF-6651</strain>
    </source>
</reference>
<evidence type="ECO:0000313" key="1">
    <source>
        <dbReference type="EMBL" id="RMY40623.1"/>
    </source>
</evidence>
<protein>
    <recommendedName>
        <fullName evidence="3">Transcription factor domain-containing protein</fullName>
    </recommendedName>
</protein>
<dbReference type="InterPro" id="IPR053178">
    <property type="entry name" value="Osmoadaptation_assoc"/>
</dbReference>
<dbReference type="InterPro" id="IPR021858">
    <property type="entry name" value="Fun_TF"/>
</dbReference>